<protein>
    <submittedName>
        <fullName evidence="2">Uncharacterized protein</fullName>
    </submittedName>
</protein>
<sequence>MAIEFVYRMTVKHRSSTQKPTVLPREEKSFPHSPKFTHIPTQTSQDPERPQR</sequence>
<feature type="region of interest" description="Disordered" evidence="1">
    <location>
        <begin position="10"/>
        <end position="52"/>
    </location>
</feature>
<evidence type="ECO:0000256" key="1">
    <source>
        <dbReference type="SAM" id="MobiDB-lite"/>
    </source>
</evidence>
<accession>A0A8E2E2P1</accession>
<gene>
    <name evidence="2" type="ORF">K432DRAFT_385719</name>
</gene>
<reference evidence="2 3" key="1">
    <citation type="journal article" date="2016" name="Nat. Commun.">
        <title>Ectomycorrhizal ecology is imprinted in the genome of the dominant symbiotic fungus Cenococcum geophilum.</title>
        <authorList>
            <consortium name="DOE Joint Genome Institute"/>
            <person name="Peter M."/>
            <person name="Kohler A."/>
            <person name="Ohm R.A."/>
            <person name="Kuo A."/>
            <person name="Krutzmann J."/>
            <person name="Morin E."/>
            <person name="Arend M."/>
            <person name="Barry K.W."/>
            <person name="Binder M."/>
            <person name="Choi C."/>
            <person name="Clum A."/>
            <person name="Copeland A."/>
            <person name="Grisel N."/>
            <person name="Haridas S."/>
            <person name="Kipfer T."/>
            <person name="LaButti K."/>
            <person name="Lindquist E."/>
            <person name="Lipzen A."/>
            <person name="Maire R."/>
            <person name="Meier B."/>
            <person name="Mihaltcheva S."/>
            <person name="Molinier V."/>
            <person name="Murat C."/>
            <person name="Poggeler S."/>
            <person name="Quandt C.A."/>
            <person name="Sperisen C."/>
            <person name="Tritt A."/>
            <person name="Tisserant E."/>
            <person name="Crous P.W."/>
            <person name="Henrissat B."/>
            <person name="Nehls U."/>
            <person name="Egli S."/>
            <person name="Spatafora J.W."/>
            <person name="Grigoriev I.V."/>
            <person name="Martin F.M."/>
        </authorList>
    </citation>
    <scope>NUCLEOTIDE SEQUENCE [LARGE SCALE GENOMIC DNA]</scope>
    <source>
        <strain evidence="2 3">CBS 459.81</strain>
    </source>
</reference>
<organism evidence="2 3">
    <name type="scientific">Lepidopterella palustris CBS 459.81</name>
    <dbReference type="NCBI Taxonomy" id="1314670"/>
    <lineage>
        <taxon>Eukaryota</taxon>
        <taxon>Fungi</taxon>
        <taxon>Dikarya</taxon>
        <taxon>Ascomycota</taxon>
        <taxon>Pezizomycotina</taxon>
        <taxon>Dothideomycetes</taxon>
        <taxon>Pleosporomycetidae</taxon>
        <taxon>Mytilinidiales</taxon>
        <taxon>Argynnaceae</taxon>
        <taxon>Lepidopterella</taxon>
    </lineage>
</organism>
<dbReference type="AlphaFoldDB" id="A0A8E2E2P1"/>
<name>A0A8E2E2P1_9PEZI</name>
<proteinExistence type="predicted"/>
<keyword evidence="3" id="KW-1185">Reference proteome</keyword>
<dbReference type="EMBL" id="KV745245">
    <property type="protein sequence ID" value="OCK76076.1"/>
    <property type="molecule type" value="Genomic_DNA"/>
</dbReference>
<evidence type="ECO:0000313" key="3">
    <source>
        <dbReference type="Proteomes" id="UP000250266"/>
    </source>
</evidence>
<dbReference type="Proteomes" id="UP000250266">
    <property type="component" value="Unassembled WGS sequence"/>
</dbReference>
<evidence type="ECO:0000313" key="2">
    <source>
        <dbReference type="EMBL" id="OCK76076.1"/>
    </source>
</evidence>